<dbReference type="SMART" id="SM00812">
    <property type="entry name" value="Alpha_L_fucos"/>
    <property type="match status" value="1"/>
</dbReference>
<evidence type="ECO:0000313" key="8">
    <source>
        <dbReference type="EMBL" id="GAA6406577.1"/>
    </source>
</evidence>
<keyword evidence="6" id="KW-0326">Glycosidase</keyword>
<evidence type="ECO:0000256" key="1">
    <source>
        <dbReference type="ARBA" id="ARBA00004071"/>
    </source>
</evidence>
<dbReference type="PANTHER" id="PTHR10030:SF37">
    <property type="entry name" value="ALPHA-L-FUCOSIDASE-RELATED"/>
    <property type="match status" value="1"/>
</dbReference>
<feature type="domain" description="Glycoside hydrolase family 29 N-terminal" evidence="7">
    <location>
        <begin position="2"/>
        <end position="347"/>
    </location>
</feature>
<comment type="caution">
    <text evidence="8">The sequence shown here is derived from an EMBL/GenBank/DDBJ whole genome shotgun (WGS) entry which is preliminary data.</text>
</comment>
<gene>
    <name evidence="8" type="ORF">K040078D81_06940</name>
</gene>
<keyword evidence="5" id="KW-0378">Hydrolase</keyword>
<organism evidence="8 9">
    <name type="scientific">Blautia hominis</name>
    <dbReference type="NCBI Taxonomy" id="2025493"/>
    <lineage>
        <taxon>Bacteria</taxon>
        <taxon>Bacillati</taxon>
        <taxon>Bacillota</taxon>
        <taxon>Clostridia</taxon>
        <taxon>Lachnospirales</taxon>
        <taxon>Lachnospiraceae</taxon>
        <taxon>Blautia</taxon>
    </lineage>
</organism>
<dbReference type="Gene3D" id="3.20.20.80">
    <property type="entry name" value="Glycosidases"/>
    <property type="match status" value="1"/>
</dbReference>
<dbReference type="PIRSF" id="PIRSF001092">
    <property type="entry name" value="Alpha-L-fucosidase"/>
    <property type="match status" value="1"/>
</dbReference>
<proteinExistence type="inferred from homology"/>
<comment type="function">
    <text evidence="1">Alpha-L-fucosidase is responsible for hydrolyzing the alpha-1,6-linked fucose joined to the reducing-end N-acetylglucosamine of the carbohydrate moieties of glycoproteins.</text>
</comment>
<dbReference type="PRINTS" id="PR00741">
    <property type="entry name" value="GLHYDRLASE29"/>
</dbReference>
<name>A0ABQ0B553_9FIRM</name>
<dbReference type="InterPro" id="IPR000933">
    <property type="entry name" value="Glyco_hydro_29"/>
</dbReference>
<dbReference type="InterPro" id="IPR057739">
    <property type="entry name" value="Glyco_hydro_29_N"/>
</dbReference>
<evidence type="ECO:0000256" key="3">
    <source>
        <dbReference type="ARBA" id="ARBA00012662"/>
    </source>
</evidence>
<sequence length="439" mass="50452">MKKHYYQTWDSVKEHQVPQWYNDCKFGVMICWGPYSVPAYAPTNLEFGEVAGDEGWFCNNSYAEWYYNSVNVGKGPTYEHHKAVYGEDFPYENFVDMWKAENWEPEEWGQLFEDAGIKYVVLVTKQHDGFCLFPSKYTDYNSVMRGPKRDITGELARAVEKHGIRMGTYYSGLLDWTFEDTPIYGDTQGCFYSPTSAYADYAYLQSRELIDTYKPSVFWNDVGWPKQGEHALPNLIAHYYNTVEDGVVNDRFNGLYHDFTTKEYLSGEGSRKEKWELCRGMGMSFGYNAEECEESMITVRELIHLLVETVSNNGNLLIDIGPKADGTIPEAQVSRLQAVGKWLKHNGTGIYGTRCCKRENEQQNGTDIFYTEKEDSLYVFAELNGEMPKRFHINGINAENTVTALDQRVKFTCISNTEGILIQVEENASGYEMVGFEIK</sequence>
<evidence type="ECO:0000256" key="2">
    <source>
        <dbReference type="ARBA" id="ARBA00007951"/>
    </source>
</evidence>
<keyword evidence="9" id="KW-1185">Reference proteome</keyword>
<evidence type="ECO:0000256" key="6">
    <source>
        <dbReference type="ARBA" id="ARBA00023295"/>
    </source>
</evidence>
<dbReference type="EC" id="3.2.1.51" evidence="3"/>
<evidence type="ECO:0000259" key="7">
    <source>
        <dbReference type="Pfam" id="PF01120"/>
    </source>
</evidence>
<protein>
    <recommendedName>
        <fullName evidence="3">alpha-L-fucosidase</fullName>
        <ecNumber evidence="3">3.2.1.51</ecNumber>
    </recommendedName>
</protein>
<evidence type="ECO:0000256" key="5">
    <source>
        <dbReference type="ARBA" id="ARBA00022801"/>
    </source>
</evidence>
<dbReference type="Pfam" id="PF01120">
    <property type="entry name" value="Alpha_L_fucos"/>
    <property type="match status" value="1"/>
</dbReference>
<comment type="similarity">
    <text evidence="2">Belongs to the glycosyl hydrolase 29 family.</text>
</comment>
<reference evidence="8 9" key="1">
    <citation type="submission" date="2024-04" db="EMBL/GenBank/DDBJ databases">
        <title>Defined microbial consortia suppress multidrug-resistant proinflammatory Enterobacteriaceae via ecological control.</title>
        <authorList>
            <person name="Furuichi M."/>
            <person name="Kawaguchi T."/>
            <person name="Pust M."/>
            <person name="Yasuma K."/>
            <person name="Plichta D."/>
            <person name="Hasegawa N."/>
            <person name="Ohya T."/>
            <person name="Bhattarai S."/>
            <person name="Sasajima S."/>
            <person name="Aoto Y."/>
            <person name="Tuganbaev T."/>
            <person name="Yaginuma M."/>
            <person name="Ueda M."/>
            <person name="Okahashi N."/>
            <person name="Amafuji K."/>
            <person name="Kiridooshi Y."/>
            <person name="Sugita K."/>
            <person name="Strazar M."/>
            <person name="Skelly A."/>
            <person name="Suda W."/>
            <person name="Hattori M."/>
            <person name="Nakamoto N."/>
            <person name="Caballero S."/>
            <person name="Norman J."/>
            <person name="Olle B."/>
            <person name="Tanoue T."/>
            <person name="Arita M."/>
            <person name="Bucci V."/>
            <person name="Atarashi K."/>
            <person name="Xavier R."/>
            <person name="Honda K."/>
        </authorList>
    </citation>
    <scope>NUCLEOTIDE SEQUENCE [LARGE SCALE GENOMIC DNA]</scope>
    <source>
        <strain evidence="9">k04-0078-D8-1</strain>
    </source>
</reference>
<dbReference type="EMBL" id="BAABYW010000001">
    <property type="protein sequence ID" value="GAA6406577.1"/>
    <property type="molecule type" value="Genomic_DNA"/>
</dbReference>
<dbReference type="RefSeq" id="WP_390403521.1">
    <property type="nucleotide sequence ID" value="NZ_BAABYW010000001.1"/>
</dbReference>
<accession>A0ABQ0B553</accession>
<dbReference type="SUPFAM" id="SSF51445">
    <property type="entry name" value="(Trans)glycosidases"/>
    <property type="match status" value="1"/>
</dbReference>
<dbReference type="PANTHER" id="PTHR10030">
    <property type="entry name" value="ALPHA-L-FUCOSIDASE"/>
    <property type="match status" value="1"/>
</dbReference>
<dbReference type="InterPro" id="IPR016286">
    <property type="entry name" value="FUC_metazoa-typ"/>
</dbReference>
<evidence type="ECO:0000256" key="4">
    <source>
        <dbReference type="ARBA" id="ARBA00022729"/>
    </source>
</evidence>
<evidence type="ECO:0000313" key="9">
    <source>
        <dbReference type="Proteomes" id="UP001600943"/>
    </source>
</evidence>
<dbReference type="InterPro" id="IPR017853">
    <property type="entry name" value="GH"/>
</dbReference>
<keyword evidence="4" id="KW-0732">Signal</keyword>
<dbReference type="Proteomes" id="UP001600943">
    <property type="component" value="Unassembled WGS sequence"/>
</dbReference>